<protein>
    <recommendedName>
        <fullName evidence="1">ESAT-6-like protein</fullName>
    </recommendedName>
</protein>
<dbReference type="EMBL" id="LJGZ01000013">
    <property type="protein sequence ID" value="OEV21287.1"/>
    <property type="molecule type" value="Genomic_DNA"/>
</dbReference>
<evidence type="ECO:0000313" key="2">
    <source>
        <dbReference type="EMBL" id="OEV21287.1"/>
    </source>
</evidence>
<dbReference type="Pfam" id="PF06013">
    <property type="entry name" value="WXG100"/>
    <property type="match status" value="1"/>
</dbReference>
<dbReference type="PATRIC" id="fig|518642.7.peg.3208"/>
<comment type="similarity">
    <text evidence="1">Belongs to the WXG100 family.</text>
</comment>
<reference evidence="2 3" key="1">
    <citation type="journal article" date="2016" name="Front. Microbiol.">
        <title>Comparative Genomics Analysis of Streptomyces Species Reveals Their Adaptation to the Marine Environment and Their Diversity at the Genomic Level.</title>
        <authorList>
            <person name="Tian X."/>
            <person name="Zhang Z."/>
            <person name="Yang T."/>
            <person name="Chen M."/>
            <person name="Li J."/>
            <person name="Chen F."/>
            <person name="Yang J."/>
            <person name="Li W."/>
            <person name="Zhang B."/>
            <person name="Zhang Z."/>
            <person name="Wu J."/>
            <person name="Zhang C."/>
            <person name="Long L."/>
            <person name="Xiao J."/>
        </authorList>
    </citation>
    <scope>NUCLEOTIDE SEQUENCE [LARGE SCALE GENOMIC DNA]</scope>
    <source>
        <strain evidence="2 3">SCSIO M10372</strain>
    </source>
</reference>
<keyword evidence="3" id="KW-1185">Reference proteome</keyword>
<dbReference type="InterPro" id="IPR036689">
    <property type="entry name" value="ESAT-6-like_sf"/>
</dbReference>
<accession>A0A1E7LYQ1</accession>
<sequence length="99" mass="10752">MAANDGTTVVTYASLDLAAASIDRQAKQLDQDLKAIKAMIASVSELWEGEAKSAYRSAQTRWDTQATGIRENLSQISRAVREAEAAYRSGDKRAAANFQ</sequence>
<dbReference type="Proteomes" id="UP000175971">
    <property type="component" value="Unassembled WGS sequence"/>
</dbReference>
<dbReference type="RefSeq" id="WP_070200432.1">
    <property type="nucleotide sequence ID" value="NZ_LJGZ01000013.1"/>
</dbReference>
<dbReference type="SUPFAM" id="SSF140453">
    <property type="entry name" value="EsxAB dimer-like"/>
    <property type="match status" value="1"/>
</dbReference>
<evidence type="ECO:0000313" key="3">
    <source>
        <dbReference type="Proteomes" id="UP000175971"/>
    </source>
</evidence>
<dbReference type="AlphaFoldDB" id="A0A1E7LYQ1"/>
<gene>
    <name evidence="2" type="ORF">AN221_08105</name>
</gene>
<comment type="caution">
    <text evidence="2">The sequence shown here is derived from an EMBL/GenBank/DDBJ whole genome shotgun (WGS) entry which is preliminary data.</text>
</comment>
<dbReference type="Gene3D" id="1.10.287.1060">
    <property type="entry name" value="ESAT-6-like"/>
    <property type="match status" value="1"/>
</dbReference>
<dbReference type="InterPro" id="IPR010310">
    <property type="entry name" value="T7SS_ESAT-6-like"/>
</dbReference>
<proteinExistence type="inferred from homology"/>
<dbReference type="NCBIfam" id="TIGR03930">
    <property type="entry name" value="WXG100_ESAT6"/>
    <property type="match status" value="1"/>
</dbReference>
<evidence type="ECO:0000256" key="1">
    <source>
        <dbReference type="RuleBase" id="RU362001"/>
    </source>
</evidence>
<dbReference type="OrthoDB" id="4308755at2"/>
<name>A0A1E7LYQ1_9ACTN</name>
<organism evidence="2 3">
    <name type="scientific">Streptomyces nanshensis</name>
    <dbReference type="NCBI Taxonomy" id="518642"/>
    <lineage>
        <taxon>Bacteria</taxon>
        <taxon>Bacillati</taxon>
        <taxon>Actinomycetota</taxon>
        <taxon>Actinomycetes</taxon>
        <taxon>Kitasatosporales</taxon>
        <taxon>Streptomycetaceae</taxon>
        <taxon>Streptomyces</taxon>
    </lineage>
</organism>